<dbReference type="Ensembl" id="ENSPFOT00000010454.1">
    <property type="protein sequence ID" value="ENSPFOP00000010439.1"/>
    <property type="gene ID" value="ENSPFOG00000010487.1"/>
</dbReference>
<keyword evidence="1" id="KW-0472">Membrane</keyword>
<evidence type="ECO:0000256" key="1">
    <source>
        <dbReference type="SAM" id="Phobius"/>
    </source>
</evidence>
<feature type="transmembrane region" description="Helical" evidence="1">
    <location>
        <begin position="49"/>
        <end position="71"/>
    </location>
</feature>
<name>A0A087XXD6_POEFO</name>
<dbReference type="STRING" id="48698.ENSPFOP00000010439"/>
<keyword evidence="3" id="KW-1185">Reference proteome</keyword>
<dbReference type="Proteomes" id="UP000028760">
    <property type="component" value="Unassembled WGS sequence"/>
</dbReference>
<evidence type="ECO:0000313" key="2">
    <source>
        <dbReference type="Ensembl" id="ENSPFOP00000010439.1"/>
    </source>
</evidence>
<sequence length="81" mass="8888">MAYFEFPEIDFKDQGDYACVYAVNISSIPFCSSPSKTVFIFAASTSSSVVAAVVSVLVILLLLLAIGFFVWRKKWRGAGKI</sequence>
<reference evidence="3" key="1">
    <citation type="submission" date="2013-10" db="EMBL/GenBank/DDBJ databases">
        <authorList>
            <person name="Schartl M."/>
            <person name="Warren W."/>
        </authorList>
    </citation>
    <scope>NUCLEOTIDE SEQUENCE [LARGE SCALE GENOMIC DNA]</scope>
    <source>
        <strain evidence="3">female</strain>
    </source>
</reference>
<proteinExistence type="predicted"/>
<evidence type="ECO:0000313" key="3">
    <source>
        <dbReference type="Proteomes" id="UP000028760"/>
    </source>
</evidence>
<keyword evidence="1" id="KW-0812">Transmembrane</keyword>
<dbReference type="AlphaFoldDB" id="A0A087XXD6"/>
<reference evidence="2" key="3">
    <citation type="submission" date="2025-09" db="UniProtKB">
        <authorList>
            <consortium name="Ensembl"/>
        </authorList>
    </citation>
    <scope>IDENTIFICATION</scope>
</reference>
<keyword evidence="1" id="KW-1133">Transmembrane helix</keyword>
<dbReference type="EMBL" id="AYCK01005113">
    <property type="status" value="NOT_ANNOTATED_CDS"/>
    <property type="molecule type" value="Genomic_DNA"/>
</dbReference>
<organism evidence="2 3">
    <name type="scientific">Poecilia formosa</name>
    <name type="common">Amazon molly</name>
    <name type="synonym">Limia formosa</name>
    <dbReference type="NCBI Taxonomy" id="48698"/>
    <lineage>
        <taxon>Eukaryota</taxon>
        <taxon>Metazoa</taxon>
        <taxon>Chordata</taxon>
        <taxon>Craniata</taxon>
        <taxon>Vertebrata</taxon>
        <taxon>Euteleostomi</taxon>
        <taxon>Actinopterygii</taxon>
        <taxon>Neopterygii</taxon>
        <taxon>Teleostei</taxon>
        <taxon>Neoteleostei</taxon>
        <taxon>Acanthomorphata</taxon>
        <taxon>Ovalentaria</taxon>
        <taxon>Atherinomorphae</taxon>
        <taxon>Cyprinodontiformes</taxon>
        <taxon>Poeciliidae</taxon>
        <taxon>Poeciliinae</taxon>
        <taxon>Poecilia</taxon>
    </lineage>
</organism>
<accession>A0A087XXD6</accession>
<protein>
    <submittedName>
        <fullName evidence="2">Uncharacterized protein</fullName>
    </submittedName>
</protein>
<reference evidence="2" key="2">
    <citation type="submission" date="2025-08" db="UniProtKB">
        <authorList>
            <consortium name="Ensembl"/>
        </authorList>
    </citation>
    <scope>IDENTIFICATION</scope>
</reference>